<dbReference type="GO" id="GO:0003824">
    <property type="term" value="F:catalytic activity"/>
    <property type="evidence" value="ECO:0007669"/>
    <property type="project" value="InterPro"/>
</dbReference>
<dbReference type="InterPro" id="IPR000845">
    <property type="entry name" value="Nucleoside_phosphorylase_d"/>
</dbReference>
<dbReference type="STRING" id="1873176.BFN67_19250"/>
<comment type="caution">
    <text evidence="2">The sequence shown here is derived from an EMBL/GenBank/DDBJ whole genome shotgun (WGS) entry which is preliminary data.</text>
</comment>
<evidence type="ECO:0000313" key="2">
    <source>
        <dbReference type="EMBL" id="OQM75290.1"/>
    </source>
</evidence>
<dbReference type="RefSeq" id="WP_080919972.1">
    <property type="nucleotide sequence ID" value="NZ_MDET01000018.1"/>
</dbReference>
<dbReference type="Pfam" id="PF01048">
    <property type="entry name" value="PNP_UDP_1"/>
    <property type="match status" value="1"/>
</dbReference>
<reference evidence="2 3" key="1">
    <citation type="journal article" date="2016" name="Int. J. Syst. Evol. Microbiol.">
        <title>Pseudaminobacter manganicus sp. nov., isolated from sludge of a manganese mine.</title>
        <authorList>
            <person name="Li J."/>
            <person name="Huang J."/>
            <person name="Liao S."/>
            <person name="Wang G."/>
        </authorList>
    </citation>
    <scope>NUCLEOTIDE SEQUENCE [LARGE SCALE GENOMIC DNA]</scope>
    <source>
        <strain evidence="2 3">JH-7</strain>
    </source>
</reference>
<dbReference type="Proteomes" id="UP000191905">
    <property type="component" value="Unassembled WGS sequence"/>
</dbReference>
<name>A0A1V8RQ18_9HYPH</name>
<gene>
    <name evidence="2" type="ORF">BFN67_19250</name>
</gene>
<dbReference type="InterPro" id="IPR010050">
    <property type="entry name" value="MTA_SAH_nuc_hyp"/>
</dbReference>
<dbReference type="GO" id="GO:0009116">
    <property type="term" value="P:nucleoside metabolic process"/>
    <property type="evidence" value="ECO:0007669"/>
    <property type="project" value="InterPro"/>
</dbReference>
<sequence length="225" mass="23980">MKTSVRMGGKDVLFVMAADAEYGPHLKRLFVPLMTGVGPVEAGVRLGAELSWLKAEHALPDLVVSLGSAGSRTLEQTHIYQAVSVSYRDMDASPLGFAKGATPFLDLPAVVPLQLRIPGIAGASLSSGAGIISGGAYDAIEADMVDMETYACLRACHLFDVPLIGLRGISDGAAELRHVGDWTEYLHVIDERLAEAVLHLERAFTSGEMKLDEPQEKPDLNGPAL</sequence>
<evidence type="ECO:0000313" key="3">
    <source>
        <dbReference type="Proteomes" id="UP000191905"/>
    </source>
</evidence>
<dbReference type="EMBL" id="MDET01000018">
    <property type="protein sequence ID" value="OQM75290.1"/>
    <property type="molecule type" value="Genomic_DNA"/>
</dbReference>
<dbReference type="AlphaFoldDB" id="A0A1V8RQ18"/>
<dbReference type="Gene3D" id="3.40.50.1580">
    <property type="entry name" value="Nucleoside phosphorylase domain"/>
    <property type="match status" value="1"/>
</dbReference>
<organism evidence="2 3">
    <name type="scientific">Manganibacter manganicus</name>
    <dbReference type="NCBI Taxonomy" id="1873176"/>
    <lineage>
        <taxon>Bacteria</taxon>
        <taxon>Pseudomonadati</taxon>
        <taxon>Pseudomonadota</taxon>
        <taxon>Alphaproteobacteria</taxon>
        <taxon>Hyphomicrobiales</taxon>
        <taxon>Phyllobacteriaceae</taxon>
        <taxon>Manganibacter</taxon>
    </lineage>
</organism>
<dbReference type="OrthoDB" id="997641at2"/>
<dbReference type="NCBIfam" id="TIGR01705">
    <property type="entry name" value="MTA_SAH-nuc-hyp"/>
    <property type="match status" value="1"/>
</dbReference>
<dbReference type="SUPFAM" id="SSF53167">
    <property type="entry name" value="Purine and uridine phosphorylases"/>
    <property type="match status" value="1"/>
</dbReference>
<feature type="domain" description="Nucleoside phosphorylase" evidence="1">
    <location>
        <begin position="137"/>
        <end position="182"/>
    </location>
</feature>
<keyword evidence="3" id="KW-1185">Reference proteome</keyword>
<accession>A0A1V8RQ18</accession>
<evidence type="ECO:0000259" key="1">
    <source>
        <dbReference type="Pfam" id="PF01048"/>
    </source>
</evidence>
<proteinExistence type="predicted"/>
<dbReference type="InterPro" id="IPR035994">
    <property type="entry name" value="Nucleoside_phosphorylase_sf"/>
</dbReference>
<protein>
    <submittedName>
        <fullName evidence="2">5'-methylthioadenosine/S-adenosylhomocysteine nucleosidase</fullName>
    </submittedName>
</protein>